<sequence length="68" mass="7202">MHALGHRTATAQAEYLDVSISTITRVLAGEVQPSGAFIARACAALDCEITELFEVAPARDRDTTKAVA</sequence>
<keyword evidence="3" id="KW-1185">Reference proteome</keyword>
<dbReference type="Proteomes" id="UP001501585">
    <property type="component" value="Unassembled WGS sequence"/>
</dbReference>
<feature type="domain" description="HTH cro/C1-type" evidence="1">
    <location>
        <begin position="13"/>
        <end position="52"/>
    </location>
</feature>
<evidence type="ECO:0000313" key="2">
    <source>
        <dbReference type="EMBL" id="GAA1994202.1"/>
    </source>
</evidence>
<dbReference type="PROSITE" id="PS50943">
    <property type="entry name" value="HTH_CROC1"/>
    <property type="match status" value="1"/>
</dbReference>
<evidence type="ECO:0000313" key="3">
    <source>
        <dbReference type="Proteomes" id="UP001501585"/>
    </source>
</evidence>
<comment type="caution">
    <text evidence="2">The sequence shown here is derived from an EMBL/GenBank/DDBJ whole genome shotgun (WGS) entry which is preliminary data.</text>
</comment>
<dbReference type="EMBL" id="BAAAPC010000007">
    <property type="protein sequence ID" value="GAA1994202.1"/>
    <property type="molecule type" value="Genomic_DNA"/>
</dbReference>
<dbReference type="InterPro" id="IPR010982">
    <property type="entry name" value="Lambda_DNA-bd_dom_sf"/>
</dbReference>
<dbReference type="Pfam" id="PF01381">
    <property type="entry name" value="HTH_3"/>
    <property type="match status" value="1"/>
</dbReference>
<gene>
    <name evidence="2" type="ORF">GCM10009799_20360</name>
</gene>
<accession>A0ABN2SXF5</accession>
<dbReference type="Gene3D" id="1.10.260.40">
    <property type="entry name" value="lambda repressor-like DNA-binding domains"/>
    <property type="match status" value="1"/>
</dbReference>
<reference evidence="2 3" key="1">
    <citation type="journal article" date="2019" name="Int. J. Syst. Evol. Microbiol.">
        <title>The Global Catalogue of Microorganisms (GCM) 10K type strain sequencing project: providing services to taxonomists for standard genome sequencing and annotation.</title>
        <authorList>
            <consortium name="The Broad Institute Genomics Platform"/>
            <consortium name="The Broad Institute Genome Sequencing Center for Infectious Disease"/>
            <person name="Wu L."/>
            <person name="Ma J."/>
        </authorList>
    </citation>
    <scope>NUCLEOTIDE SEQUENCE [LARGE SCALE GENOMIC DNA]</scope>
    <source>
        <strain evidence="2 3">JCM 15313</strain>
    </source>
</reference>
<protein>
    <recommendedName>
        <fullName evidence="1">HTH cro/C1-type domain-containing protein</fullName>
    </recommendedName>
</protein>
<dbReference type="SUPFAM" id="SSF47413">
    <property type="entry name" value="lambda repressor-like DNA-binding domains"/>
    <property type="match status" value="1"/>
</dbReference>
<evidence type="ECO:0000259" key="1">
    <source>
        <dbReference type="PROSITE" id="PS50943"/>
    </source>
</evidence>
<dbReference type="InterPro" id="IPR001387">
    <property type="entry name" value="Cro/C1-type_HTH"/>
</dbReference>
<proteinExistence type="predicted"/>
<name>A0ABN2SXF5_9ACTN</name>
<organism evidence="2 3">
    <name type="scientific">Nocardiopsis rhodophaea</name>
    <dbReference type="NCBI Taxonomy" id="280238"/>
    <lineage>
        <taxon>Bacteria</taxon>
        <taxon>Bacillati</taxon>
        <taxon>Actinomycetota</taxon>
        <taxon>Actinomycetes</taxon>
        <taxon>Streptosporangiales</taxon>
        <taxon>Nocardiopsidaceae</taxon>
        <taxon>Nocardiopsis</taxon>
    </lineage>
</organism>